<evidence type="ECO:0000313" key="2">
    <source>
        <dbReference type="EMBL" id="GDY63028.1"/>
    </source>
</evidence>
<gene>
    <name evidence="2" type="ORF">SAV14893_024210</name>
</gene>
<reference evidence="2 3" key="1">
    <citation type="submission" date="2019-04" db="EMBL/GenBank/DDBJ databases">
        <title>Draft genome sequences of Streptomyces avermitilis NBRC 14893.</title>
        <authorList>
            <person name="Komaki H."/>
            <person name="Tamura T."/>
            <person name="Hosoyama A."/>
        </authorList>
    </citation>
    <scope>NUCLEOTIDE SEQUENCE [LARGE SCALE GENOMIC DNA]</scope>
    <source>
        <strain evidence="2 3">NBRC 14893</strain>
    </source>
</reference>
<dbReference type="Proteomes" id="UP000302139">
    <property type="component" value="Unassembled WGS sequence"/>
</dbReference>
<organism evidence="2 3">
    <name type="scientific">Streptomyces avermitilis</name>
    <dbReference type="NCBI Taxonomy" id="33903"/>
    <lineage>
        <taxon>Bacteria</taxon>
        <taxon>Bacillati</taxon>
        <taxon>Actinomycetota</taxon>
        <taxon>Actinomycetes</taxon>
        <taxon>Kitasatosporales</taxon>
        <taxon>Streptomycetaceae</taxon>
        <taxon>Streptomyces</taxon>
    </lineage>
</organism>
<evidence type="ECO:0000313" key="3">
    <source>
        <dbReference type="Proteomes" id="UP000302139"/>
    </source>
</evidence>
<dbReference type="AlphaFoldDB" id="A0A4D4LX77"/>
<feature type="region of interest" description="Disordered" evidence="1">
    <location>
        <begin position="116"/>
        <end position="163"/>
    </location>
</feature>
<feature type="region of interest" description="Disordered" evidence="1">
    <location>
        <begin position="58"/>
        <end position="84"/>
    </location>
</feature>
<protein>
    <submittedName>
        <fullName evidence="2">Uncharacterized protein</fullName>
    </submittedName>
</protein>
<dbReference type="EMBL" id="BJHX01000001">
    <property type="protein sequence ID" value="GDY63028.1"/>
    <property type="molecule type" value="Genomic_DNA"/>
</dbReference>
<evidence type="ECO:0000256" key="1">
    <source>
        <dbReference type="SAM" id="MobiDB-lite"/>
    </source>
</evidence>
<proteinExistence type="predicted"/>
<comment type="caution">
    <text evidence="2">The sequence shown here is derived from an EMBL/GenBank/DDBJ whole genome shotgun (WGS) entry which is preliminary data.</text>
</comment>
<sequence>MHMRQIGVPRPVPDDLGAHPVETDDEQSYVRVVGARRRVGDPLRLPLGVRRIRDPPAAYGRVVDPCDEQPVGVRGPPETPRTAHLLGRDELGESIGNRRRVRRGLRLRERPVALALGADDPQGAPGDVRDVPSVGGGARVDHRSRDPEFTCRAGPQFGREKPP</sequence>
<accession>A0A4D4LX77</accession>
<feature type="compositionally biased region" description="Basic and acidic residues" evidence="1">
    <location>
        <begin position="139"/>
        <end position="149"/>
    </location>
</feature>
<name>A0A4D4LX77_STRAX</name>
<feature type="region of interest" description="Disordered" evidence="1">
    <location>
        <begin position="1"/>
        <end position="27"/>
    </location>
</feature>